<gene>
    <name evidence="15" type="primary">KIN28</name>
    <name evidence="15" type="ORF">TWF679_003710</name>
</gene>
<dbReference type="Pfam" id="PF00069">
    <property type="entry name" value="Pkinase"/>
    <property type="match status" value="1"/>
</dbReference>
<evidence type="ECO:0000259" key="14">
    <source>
        <dbReference type="PROSITE" id="PS50011"/>
    </source>
</evidence>
<dbReference type="GO" id="GO:0005524">
    <property type="term" value="F:ATP binding"/>
    <property type="evidence" value="ECO:0007669"/>
    <property type="project" value="UniProtKB-UniRule"/>
</dbReference>
<dbReference type="InterPro" id="IPR008271">
    <property type="entry name" value="Ser/Thr_kinase_AS"/>
</dbReference>
<comment type="similarity">
    <text evidence="1">Belongs to the protein kinase superfamily. CMGC Ser/Thr protein kinase family. CDC2/CDKX subfamily.</text>
</comment>
<feature type="compositionally biased region" description="Acidic residues" evidence="13">
    <location>
        <begin position="472"/>
        <end position="493"/>
    </location>
</feature>
<keyword evidence="6 15" id="KW-0418">Kinase</keyword>
<keyword evidence="7 11" id="KW-0067">ATP-binding</keyword>
<evidence type="ECO:0000256" key="5">
    <source>
        <dbReference type="ARBA" id="ARBA00022741"/>
    </source>
</evidence>
<feature type="binding site" evidence="12">
    <location>
        <position position="106"/>
    </location>
    <ligand>
        <name>ATP</name>
        <dbReference type="ChEBI" id="CHEBI:30616"/>
    </ligand>
</feature>
<dbReference type="PROSITE" id="PS00107">
    <property type="entry name" value="PROTEIN_KINASE_ATP"/>
    <property type="match status" value="1"/>
</dbReference>
<dbReference type="InterPro" id="IPR037770">
    <property type="entry name" value="CDK7"/>
</dbReference>
<dbReference type="GO" id="GO:0005737">
    <property type="term" value="C:cytoplasm"/>
    <property type="evidence" value="ECO:0007669"/>
    <property type="project" value="TreeGrafter"/>
</dbReference>
<feature type="compositionally biased region" description="Basic and acidic residues" evidence="13">
    <location>
        <begin position="520"/>
        <end position="533"/>
    </location>
</feature>
<dbReference type="EMBL" id="WIWT01000018">
    <property type="protein sequence ID" value="KAF3215870.1"/>
    <property type="molecule type" value="Genomic_DNA"/>
</dbReference>
<evidence type="ECO:0000256" key="9">
    <source>
        <dbReference type="ARBA" id="ARBA00048367"/>
    </source>
</evidence>
<dbReference type="InterPro" id="IPR000719">
    <property type="entry name" value="Prot_kinase_dom"/>
</dbReference>
<feature type="region of interest" description="Disordered" evidence="13">
    <location>
        <begin position="1"/>
        <end position="72"/>
    </location>
</feature>
<feature type="compositionally biased region" description="Basic and acidic residues" evidence="13">
    <location>
        <begin position="383"/>
        <end position="410"/>
    </location>
</feature>
<feature type="compositionally biased region" description="Polar residues" evidence="13">
    <location>
        <begin position="30"/>
        <end position="40"/>
    </location>
</feature>
<evidence type="ECO:0000313" key="15">
    <source>
        <dbReference type="EMBL" id="KAF3215870.1"/>
    </source>
</evidence>
<dbReference type="PANTHER" id="PTHR24056">
    <property type="entry name" value="CELL DIVISION PROTEIN KINASE"/>
    <property type="match status" value="1"/>
</dbReference>
<evidence type="ECO:0000256" key="8">
    <source>
        <dbReference type="ARBA" id="ARBA00047811"/>
    </source>
</evidence>
<evidence type="ECO:0000256" key="10">
    <source>
        <dbReference type="PIRSR" id="PIRSR637770-1"/>
    </source>
</evidence>
<dbReference type="SUPFAM" id="SSF56112">
    <property type="entry name" value="Protein kinase-like (PK-like)"/>
    <property type="match status" value="1"/>
</dbReference>
<dbReference type="Gene3D" id="1.10.510.10">
    <property type="entry name" value="Transferase(Phosphotransferase) domain 1"/>
    <property type="match status" value="1"/>
</dbReference>
<keyword evidence="3" id="KW-0597">Phosphoprotein</keyword>
<comment type="caution">
    <text evidence="15">The sequence shown here is derived from an EMBL/GenBank/DDBJ whole genome shotgun (WGS) entry which is preliminary data.</text>
</comment>
<feature type="binding site" evidence="11">
    <location>
        <position position="105"/>
    </location>
    <ligand>
        <name>ATP</name>
        <dbReference type="ChEBI" id="CHEBI:30616"/>
    </ligand>
</feature>
<feature type="region of interest" description="Disordered" evidence="13">
    <location>
        <begin position="363"/>
        <end position="423"/>
    </location>
</feature>
<feature type="active site" description="Proton acceptor" evidence="10">
    <location>
        <position position="200"/>
    </location>
</feature>
<dbReference type="InterPro" id="IPR050108">
    <property type="entry name" value="CDK"/>
</dbReference>
<dbReference type="PROSITE" id="PS00108">
    <property type="entry name" value="PROTEIN_KINASE_ST"/>
    <property type="match status" value="1"/>
</dbReference>
<dbReference type="GO" id="GO:0070985">
    <property type="term" value="C:transcription factor TFIIK complex"/>
    <property type="evidence" value="ECO:0007669"/>
    <property type="project" value="InterPro"/>
</dbReference>
<comment type="catalytic activity">
    <reaction evidence="9">
        <text>L-seryl-[protein] + ATP = O-phospho-L-seryl-[protein] + ADP + H(+)</text>
        <dbReference type="Rhea" id="RHEA:17989"/>
        <dbReference type="Rhea" id="RHEA-COMP:9863"/>
        <dbReference type="Rhea" id="RHEA-COMP:11604"/>
        <dbReference type="ChEBI" id="CHEBI:15378"/>
        <dbReference type="ChEBI" id="CHEBI:29999"/>
        <dbReference type="ChEBI" id="CHEBI:30616"/>
        <dbReference type="ChEBI" id="CHEBI:83421"/>
        <dbReference type="ChEBI" id="CHEBI:456216"/>
        <dbReference type="EC" id="2.7.11.22"/>
    </reaction>
</comment>
<dbReference type="GO" id="GO:0008353">
    <property type="term" value="F:RNA polymerase II CTD heptapeptide repeat kinase activity"/>
    <property type="evidence" value="ECO:0007669"/>
    <property type="project" value="InterPro"/>
</dbReference>
<comment type="catalytic activity">
    <reaction evidence="8">
        <text>L-threonyl-[protein] + ATP = O-phospho-L-threonyl-[protein] + ADP + H(+)</text>
        <dbReference type="Rhea" id="RHEA:46608"/>
        <dbReference type="Rhea" id="RHEA-COMP:11060"/>
        <dbReference type="Rhea" id="RHEA-COMP:11605"/>
        <dbReference type="ChEBI" id="CHEBI:15378"/>
        <dbReference type="ChEBI" id="CHEBI:30013"/>
        <dbReference type="ChEBI" id="CHEBI:30616"/>
        <dbReference type="ChEBI" id="CHEBI:61977"/>
        <dbReference type="ChEBI" id="CHEBI:456216"/>
        <dbReference type="EC" id="2.7.11.22"/>
    </reaction>
</comment>
<evidence type="ECO:0000313" key="16">
    <source>
        <dbReference type="Proteomes" id="UP000614610"/>
    </source>
</evidence>
<feature type="compositionally biased region" description="Basic and acidic residues" evidence="13">
    <location>
        <begin position="494"/>
        <end position="508"/>
    </location>
</feature>
<dbReference type="Proteomes" id="UP000614610">
    <property type="component" value="Unassembled WGS sequence"/>
</dbReference>
<organism evidence="15 16">
    <name type="scientific">Orbilia oligospora</name>
    <name type="common">Nematode-trapping fungus</name>
    <name type="synonym">Arthrobotrys oligospora</name>
    <dbReference type="NCBI Taxonomy" id="2813651"/>
    <lineage>
        <taxon>Eukaryota</taxon>
        <taxon>Fungi</taxon>
        <taxon>Dikarya</taxon>
        <taxon>Ascomycota</taxon>
        <taxon>Pezizomycotina</taxon>
        <taxon>Orbiliomycetes</taxon>
        <taxon>Orbiliales</taxon>
        <taxon>Orbiliaceae</taxon>
        <taxon>Orbilia</taxon>
    </lineage>
</organism>
<dbReference type="PANTHER" id="PTHR24056:SF0">
    <property type="entry name" value="CYCLIN-DEPENDENT KINASE 7"/>
    <property type="match status" value="1"/>
</dbReference>
<dbReference type="FunFam" id="1.10.510.10:FF:000624">
    <property type="entry name" value="Mitogen-activated protein kinase"/>
    <property type="match status" value="1"/>
</dbReference>
<feature type="region of interest" description="Disordered" evidence="13">
    <location>
        <begin position="440"/>
        <end position="550"/>
    </location>
</feature>
<dbReference type="PROSITE" id="PS50011">
    <property type="entry name" value="PROTEIN_KINASE_DOM"/>
    <property type="match status" value="1"/>
</dbReference>
<feature type="compositionally biased region" description="Polar residues" evidence="13">
    <location>
        <begin position="1"/>
        <end position="17"/>
    </location>
</feature>
<feature type="compositionally biased region" description="Acidic residues" evidence="13">
    <location>
        <begin position="51"/>
        <end position="63"/>
    </location>
</feature>
<evidence type="ECO:0000256" key="6">
    <source>
        <dbReference type="ARBA" id="ARBA00022777"/>
    </source>
</evidence>
<evidence type="ECO:0000256" key="13">
    <source>
        <dbReference type="SAM" id="MobiDB-lite"/>
    </source>
</evidence>
<accession>A0A8H8VF13</accession>
<name>A0A8H8VF13_ORBOL</name>
<keyword evidence="2" id="KW-0723">Serine/threonine-protein kinase</keyword>
<protein>
    <submittedName>
        <fullName evidence="15">TFIIH complex serine/threonine-protein kinase subunit kin28</fullName>
    </submittedName>
</protein>
<reference evidence="15" key="1">
    <citation type="submission" date="2019-06" db="EMBL/GenBank/DDBJ databases">
        <authorList>
            <person name="Palmer J.M."/>
        </authorList>
    </citation>
    <scope>NUCLEOTIDE SEQUENCE</scope>
    <source>
        <strain evidence="15">TWF679</strain>
    </source>
</reference>
<evidence type="ECO:0000256" key="1">
    <source>
        <dbReference type="ARBA" id="ARBA00006485"/>
    </source>
</evidence>
<dbReference type="SMART" id="SM00220">
    <property type="entry name" value="S_TKc"/>
    <property type="match status" value="1"/>
</dbReference>
<dbReference type="InterPro" id="IPR011009">
    <property type="entry name" value="Kinase-like_dom_sf"/>
</dbReference>
<evidence type="ECO:0000256" key="12">
    <source>
        <dbReference type="PROSITE-ProRule" id="PRU10141"/>
    </source>
</evidence>
<dbReference type="OrthoDB" id="1732493at2759"/>
<sequence>MSATTGPPTSGTLSNATVIRRTLPFGNGNGNNTPLSSMAAESSGDVKLPNDDSDLSDNDDPDDLNTRTKKKYTKDRKLGEGAYAVVNLGHRRATATEPAVPVAIKKIKVNTEFRDGITMDAIREVKYLRELHHVNIIALLDVFSSKNQNLCLVLEFLDSDLEMIIRDTSQTLSMGDIKSWMLMSLRGLWWCHKSFVIHRDIKPNNLLLAANGVLKLADFGLARSFADPKRHMTHQVITRWYRPPELFYGAKFYSSSVDIFSLGLVFCELMLRVPFLAGNTDLHQLELICQWLGTPTEENWPGVTTLPGYHEASGTLVKERGTDFFMNTFIAAGESGVDLLMKMLRLDPRKRCSAREALDSKWFSQEPYPTPPANLPKKGGGKGIEKVGSDLKRKAGELFNTPDERGKKDYTSSSSQSSDYDEDTIDRGWWIGEKPVISRKKKRALAVAQIPDGKENDATAGMEDCEMRDKDNEETEVGEDGGEDEDEEMGYTDDETKYEDNEEMESKAGKFGSSSCAGPKDIDETQDDRKTNPDEGNDDDDEDDESKEIRELLNDLFTDRTGERMPNPLRSERVRNLIRGHPYEKHFKSLIRLYYSNPDSNPNYIR</sequence>
<evidence type="ECO:0000256" key="11">
    <source>
        <dbReference type="PIRSR" id="PIRSR637770-2"/>
    </source>
</evidence>
<dbReference type="Gene3D" id="3.30.200.20">
    <property type="entry name" value="Phosphorylase Kinase, domain 1"/>
    <property type="match status" value="1"/>
</dbReference>
<evidence type="ECO:0000256" key="7">
    <source>
        <dbReference type="ARBA" id="ARBA00022840"/>
    </source>
</evidence>
<evidence type="ECO:0000256" key="3">
    <source>
        <dbReference type="ARBA" id="ARBA00022553"/>
    </source>
</evidence>
<proteinExistence type="inferred from homology"/>
<evidence type="ECO:0000256" key="2">
    <source>
        <dbReference type="ARBA" id="ARBA00022527"/>
    </source>
</evidence>
<feature type="compositionally biased region" description="Acidic residues" evidence="13">
    <location>
        <begin position="535"/>
        <end position="546"/>
    </location>
</feature>
<dbReference type="AlphaFoldDB" id="A0A8H8VF13"/>
<dbReference type="CDD" id="cd07841">
    <property type="entry name" value="STKc_CDK7"/>
    <property type="match status" value="1"/>
</dbReference>
<feature type="domain" description="Protein kinase" evidence="14">
    <location>
        <begin position="72"/>
        <end position="363"/>
    </location>
</feature>
<feature type="binding site" evidence="11">
    <location>
        <begin position="78"/>
        <end position="86"/>
    </location>
    <ligand>
        <name>ATP</name>
        <dbReference type="ChEBI" id="CHEBI:30616"/>
    </ligand>
</feature>
<dbReference type="GO" id="GO:0004693">
    <property type="term" value="F:cyclin-dependent protein serine/threonine kinase activity"/>
    <property type="evidence" value="ECO:0007669"/>
    <property type="project" value="UniProtKB-EC"/>
</dbReference>
<keyword evidence="5 11" id="KW-0547">Nucleotide-binding</keyword>
<evidence type="ECO:0000256" key="4">
    <source>
        <dbReference type="ARBA" id="ARBA00022679"/>
    </source>
</evidence>
<keyword evidence="4" id="KW-0808">Transferase</keyword>
<dbReference type="GO" id="GO:0045944">
    <property type="term" value="P:positive regulation of transcription by RNA polymerase II"/>
    <property type="evidence" value="ECO:0007669"/>
    <property type="project" value="TreeGrafter"/>
</dbReference>
<dbReference type="InterPro" id="IPR017441">
    <property type="entry name" value="Protein_kinase_ATP_BS"/>
</dbReference>